<organism evidence="3 4">
    <name type="scientific">Herbaspirillum lusitanum</name>
    <dbReference type="NCBI Taxonomy" id="213312"/>
    <lineage>
        <taxon>Bacteria</taxon>
        <taxon>Pseudomonadati</taxon>
        <taxon>Pseudomonadota</taxon>
        <taxon>Betaproteobacteria</taxon>
        <taxon>Burkholderiales</taxon>
        <taxon>Oxalobacteraceae</taxon>
        <taxon>Herbaspirillum</taxon>
    </lineage>
</organism>
<comment type="caution">
    <text evidence="3">The sequence shown here is derived from an EMBL/GenBank/DDBJ whole genome shotgun (WGS) entry which is preliminary data.</text>
</comment>
<gene>
    <name evidence="3" type="ORF">PQR62_17240</name>
</gene>
<protein>
    <submittedName>
        <fullName evidence="3">Spore coat U domain-containing protein</fullName>
    </submittedName>
</protein>
<feature type="signal peptide" evidence="1">
    <location>
        <begin position="1"/>
        <end position="22"/>
    </location>
</feature>
<dbReference type="Proteomes" id="UP001629246">
    <property type="component" value="Unassembled WGS sequence"/>
</dbReference>
<dbReference type="InterPro" id="IPR007893">
    <property type="entry name" value="Spore_coat_U/FanG"/>
</dbReference>
<feature type="domain" description="Spore coat protein U/FanG" evidence="2">
    <location>
        <begin position="14"/>
        <end position="153"/>
    </location>
</feature>
<evidence type="ECO:0000313" key="4">
    <source>
        <dbReference type="Proteomes" id="UP001629246"/>
    </source>
</evidence>
<proteinExistence type="predicted"/>
<dbReference type="SMART" id="SM00972">
    <property type="entry name" value="SCPU"/>
    <property type="match status" value="1"/>
</dbReference>
<evidence type="ECO:0000259" key="2">
    <source>
        <dbReference type="Pfam" id="PF05229"/>
    </source>
</evidence>
<name>A0ABW9AE21_9BURK</name>
<sequence length="157" mass="16608">MKIVFRSCLLMWLALFTLNAGAQSICSVSSTGVNFGTYDPKSSANVDVTGTVTVTCQATVSLGILYTVKLSAGSSGAFSQRKMLNGAATLNYQVYTNSARTTVWGDGSSSTTYPTDGYLLQVLTPVTNTYTAYGRLTGSQNVIAGSYIDTLTVLVTY</sequence>
<feature type="chain" id="PRO_5046363540" evidence="1">
    <location>
        <begin position="23"/>
        <end position="157"/>
    </location>
</feature>
<keyword evidence="4" id="KW-1185">Reference proteome</keyword>
<dbReference type="EMBL" id="JAQQFM010000007">
    <property type="protein sequence ID" value="MFL9926023.1"/>
    <property type="molecule type" value="Genomic_DNA"/>
</dbReference>
<dbReference type="RefSeq" id="WP_408159222.1">
    <property type="nucleotide sequence ID" value="NZ_JAQQFM010000007.1"/>
</dbReference>
<evidence type="ECO:0000256" key="1">
    <source>
        <dbReference type="SAM" id="SignalP"/>
    </source>
</evidence>
<dbReference type="PANTHER" id="PTHR37089">
    <property type="entry name" value="PROTEIN U-RELATED"/>
    <property type="match status" value="1"/>
</dbReference>
<keyword evidence="1" id="KW-0732">Signal</keyword>
<evidence type="ECO:0000313" key="3">
    <source>
        <dbReference type="EMBL" id="MFL9926023.1"/>
    </source>
</evidence>
<dbReference type="PANTHER" id="PTHR37089:SF3">
    <property type="entry name" value="EXPORTED PROTEIN"/>
    <property type="match status" value="1"/>
</dbReference>
<dbReference type="Pfam" id="PF05229">
    <property type="entry name" value="SCPU"/>
    <property type="match status" value="1"/>
</dbReference>
<accession>A0ABW9AE21</accession>
<reference evidence="3 4" key="1">
    <citation type="journal article" date="2024" name="Chem. Sci.">
        <title>Discovery of megapolipeptins by genome mining of a Burkholderiales bacteria collection.</title>
        <authorList>
            <person name="Paulo B.S."/>
            <person name="Recchia M.J.J."/>
            <person name="Lee S."/>
            <person name="Fergusson C.H."/>
            <person name="Romanowski S.B."/>
            <person name="Hernandez A."/>
            <person name="Krull N."/>
            <person name="Liu D.Y."/>
            <person name="Cavanagh H."/>
            <person name="Bos A."/>
            <person name="Gray C.A."/>
            <person name="Murphy B.T."/>
            <person name="Linington R.G."/>
            <person name="Eustaquio A.S."/>
        </authorList>
    </citation>
    <scope>NUCLEOTIDE SEQUENCE [LARGE SCALE GENOMIC DNA]</scope>
    <source>
        <strain evidence="3 4">RL21-008-BIB-A</strain>
    </source>
</reference>
<dbReference type="InterPro" id="IPR053167">
    <property type="entry name" value="Spore_coat_component"/>
</dbReference>